<feature type="transmembrane region" description="Helical" evidence="7">
    <location>
        <begin position="6"/>
        <end position="21"/>
    </location>
</feature>
<evidence type="ECO:0000256" key="7">
    <source>
        <dbReference type="SAM" id="Phobius"/>
    </source>
</evidence>
<dbReference type="RefSeq" id="WP_238808593.1">
    <property type="nucleotide sequence ID" value="NZ_CAKLPY010000006.1"/>
</dbReference>
<name>A0ABN8F0F3_9BACT</name>
<comment type="similarity">
    <text evidence="2 6">Belongs to the sodium:solute symporter (SSF) (TC 2.A.21) family.</text>
</comment>
<proteinExistence type="inferred from homology"/>
<comment type="caution">
    <text evidence="8">The sequence shown here is derived from an EMBL/GenBank/DDBJ whole genome shotgun (WGS) entry which is preliminary data.</text>
</comment>
<evidence type="ECO:0000256" key="4">
    <source>
        <dbReference type="ARBA" id="ARBA00022989"/>
    </source>
</evidence>
<feature type="transmembrane region" description="Helical" evidence="7">
    <location>
        <begin position="241"/>
        <end position="260"/>
    </location>
</feature>
<dbReference type="PANTHER" id="PTHR11819">
    <property type="entry name" value="SOLUTE CARRIER FAMILY 5"/>
    <property type="match status" value="1"/>
</dbReference>
<accession>A0ABN8F0F3</accession>
<feature type="transmembrane region" description="Helical" evidence="7">
    <location>
        <begin position="161"/>
        <end position="180"/>
    </location>
</feature>
<feature type="transmembrane region" description="Helical" evidence="7">
    <location>
        <begin position="413"/>
        <end position="430"/>
    </location>
</feature>
<dbReference type="Proteomes" id="UP000837932">
    <property type="component" value="Unassembled WGS sequence"/>
</dbReference>
<dbReference type="Gene3D" id="1.20.1730.10">
    <property type="entry name" value="Sodium/glucose cotransporter"/>
    <property type="match status" value="1"/>
</dbReference>
<keyword evidence="9" id="KW-1185">Reference proteome</keyword>
<feature type="transmembrane region" description="Helical" evidence="7">
    <location>
        <begin position="281"/>
        <end position="308"/>
    </location>
</feature>
<keyword evidence="4 7" id="KW-1133">Transmembrane helix</keyword>
<feature type="transmembrane region" description="Helical" evidence="7">
    <location>
        <begin position="192"/>
        <end position="209"/>
    </location>
</feature>
<evidence type="ECO:0000313" key="8">
    <source>
        <dbReference type="EMBL" id="CAH0997786.1"/>
    </source>
</evidence>
<evidence type="ECO:0000313" key="9">
    <source>
        <dbReference type="Proteomes" id="UP000837932"/>
    </source>
</evidence>
<dbReference type="NCBIfam" id="NF007790">
    <property type="entry name" value="PRK10484.1"/>
    <property type="match status" value="1"/>
</dbReference>
<keyword evidence="5 7" id="KW-0472">Membrane</keyword>
<evidence type="ECO:0000256" key="6">
    <source>
        <dbReference type="RuleBase" id="RU362091"/>
    </source>
</evidence>
<keyword evidence="3 7" id="KW-0812">Transmembrane</keyword>
<dbReference type="InterPro" id="IPR001734">
    <property type="entry name" value="Na/solute_symporter"/>
</dbReference>
<evidence type="ECO:0000256" key="3">
    <source>
        <dbReference type="ARBA" id="ARBA00022692"/>
    </source>
</evidence>
<feature type="transmembrane region" description="Helical" evidence="7">
    <location>
        <begin position="509"/>
        <end position="530"/>
    </location>
</feature>
<feature type="transmembrane region" description="Helical" evidence="7">
    <location>
        <begin position="382"/>
        <end position="401"/>
    </location>
</feature>
<feature type="transmembrane region" description="Helical" evidence="7">
    <location>
        <begin position="75"/>
        <end position="99"/>
    </location>
</feature>
<evidence type="ECO:0000256" key="2">
    <source>
        <dbReference type="ARBA" id="ARBA00006434"/>
    </source>
</evidence>
<evidence type="ECO:0000256" key="5">
    <source>
        <dbReference type="ARBA" id="ARBA00023136"/>
    </source>
</evidence>
<dbReference type="EMBL" id="CAKLPY010000006">
    <property type="protein sequence ID" value="CAH0997786.1"/>
    <property type="molecule type" value="Genomic_DNA"/>
</dbReference>
<feature type="transmembrane region" description="Helical" evidence="7">
    <location>
        <begin position="437"/>
        <end position="457"/>
    </location>
</feature>
<dbReference type="PANTHER" id="PTHR11819:SF195">
    <property type="entry name" value="SODIUM_GLUCOSE COTRANSPORTER 4"/>
    <property type="match status" value="1"/>
</dbReference>
<protein>
    <submittedName>
        <fullName evidence="8">Symporter YidK</fullName>
    </submittedName>
</protein>
<dbReference type="NCBIfam" id="TIGR00813">
    <property type="entry name" value="sss"/>
    <property type="match status" value="1"/>
</dbReference>
<feature type="transmembrane region" description="Helical" evidence="7">
    <location>
        <begin position="120"/>
        <end position="149"/>
    </location>
</feature>
<dbReference type="CDD" id="cd10328">
    <property type="entry name" value="SLC5sbd_YidK"/>
    <property type="match status" value="1"/>
</dbReference>
<feature type="transmembrane region" description="Helical" evidence="7">
    <location>
        <begin position="42"/>
        <end position="63"/>
    </location>
</feature>
<sequence>MNISALLYFLLFNGIVAIISWRKIRKEKTITSEGFFLGKRNLSFVLVGSLLLLSNVNGVQFIGENESVYINNMTVMAWGMTSIVAMIIVSEFFMPIYLRSGIITTPDFLEERYDAATKKFVSIIFLVSYMVNMLPTVLYGGAVIFNGIFDFSDILGISNFAMMWILVWSFGLIGIIYTLVGGIKVIAISDALLGVGLLIGGLFLPYFGLKYLGKGNFMEGVNIILSSKTEHFNAIGTAKDAIPFSTLFTGMLLVNLNYWGMEQYIVQRILASKNLAESQKGITLAAVGKLLAPLIINIPGIIAVHLYPTINNTAEIFPRMAGDVLPSILIGLIAAVIFGAAITSFNAGLNSISTLFVLNIYKPAYDKMQKPLKDEALIKIGRRFQIFAALLAMCIAPFIMFAKGGFYNYLQKVGGAFSVPIFTVLIIGFLTKNVPPLAAKVGLTFFVICYVLSQFVFDTGLHFLHVLAILFVITVIIMLIIGKVQPMRIPYLQKDSHKVNLEPWKNRHIYSAILIVLMILVFILLSKWGIVCC</sequence>
<organism evidence="8 9">
    <name type="scientific">Emticicia aquatica</name>
    <dbReference type="NCBI Taxonomy" id="1681835"/>
    <lineage>
        <taxon>Bacteria</taxon>
        <taxon>Pseudomonadati</taxon>
        <taxon>Bacteroidota</taxon>
        <taxon>Cytophagia</taxon>
        <taxon>Cytophagales</taxon>
        <taxon>Leadbetterellaceae</taxon>
        <taxon>Emticicia</taxon>
    </lineage>
</organism>
<dbReference type="PROSITE" id="PS50283">
    <property type="entry name" value="NA_SOLUT_SYMP_3"/>
    <property type="match status" value="1"/>
</dbReference>
<reference evidence="8" key="1">
    <citation type="submission" date="2021-12" db="EMBL/GenBank/DDBJ databases">
        <authorList>
            <person name="Rodrigo-Torres L."/>
            <person name="Arahal R. D."/>
            <person name="Lucena T."/>
        </authorList>
    </citation>
    <scope>NUCLEOTIDE SEQUENCE</scope>
    <source>
        <strain evidence="8">CECT 8858</strain>
    </source>
</reference>
<dbReference type="Pfam" id="PF00474">
    <property type="entry name" value="SSF"/>
    <property type="match status" value="1"/>
</dbReference>
<feature type="transmembrane region" description="Helical" evidence="7">
    <location>
        <begin position="328"/>
        <end position="361"/>
    </location>
</feature>
<gene>
    <name evidence="8" type="primary">yidK</name>
    <name evidence="8" type="ORF">EMA8858_03920</name>
</gene>
<evidence type="ECO:0000256" key="1">
    <source>
        <dbReference type="ARBA" id="ARBA00004141"/>
    </source>
</evidence>
<feature type="transmembrane region" description="Helical" evidence="7">
    <location>
        <begin position="463"/>
        <end position="482"/>
    </location>
</feature>
<dbReference type="InterPro" id="IPR038377">
    <property type="entry name" value="Na/Glc_symporter_sf"/>
</dbReference>
<comment type="subcellular location">
    <subcellularLocation>
        <location evidence="1">Membrane</location>
        <topology evidence="1">Multi-pass membrane protein</topology>
    </subcellularLocation>
</comment>